<dbReference type="GO" id="GO:0005730">
    <property type="term" value="C:nucleolus"/>
    <property type="evidence" value="ECO:0007669"/>
    <property type="project" value="TreeGrafter"/>
</dbReference>
<dbReference type="InterPro" id="IPR041010">
    <property type="entry name" value="Znf-ACC"/>
</dbReference>
<feature type="non-terminal residue" evidence="13">
    <location>
        <position position="1"/>
    </location>
</feature>
<dbReference type="GO" id="GO:0000122">
    <property type="term" value="P:negative regulation of transcription by RNA polymerase II"/>
    <property type="evidence" value="ECO:0007669"/>
    <property type="project" value="TreeGrafter"/>
</dbReference>
<dbReference type="FunFam" id="3.30.1490.490:FF:000001">
    <property type="entry name" value="cell growth-regulating nucleolar protein-like"/>
    <property type="match status" value="1"/>
</dbReference>
<evidence type="ECO:0000256" key="5">
    <source>
        <dbReference type="ARBA" id="ARBA00022771"/>
    </source>
</evidence>
<keyword evidence="7" id="KW-0539">Nucleus</keyword>
<evidence type="ECO:0000256" key="6">
    <source>
        <dbReference type="ARBA" id="ARBA00022833"/>
    </source>
</evidence>
<dbReference type="Gene3D" id="3.30.1490.490">
    <property type="match status" value="1"/>
</dbReference>
<dbReference type="Proteomes" id="UP000654395">
    <property type="component" value="Unassembled WGS sequence"/>
</dbReference>
<dbReference type="InterPro" id="IPR039999">
    <property type="entry name" value="LYAR"/>
</dbReference>
<keyword evidence="3" id="KW-0479">Metal-binding</keyword>
<dbReference type="Pfam" id="PF17848">
    <property type="entry name" value="Zn_ribbon_ACC"/>
    <property type="match status" value="1"/>
</dbReference>
<feature type="domain" description="Zinc finger C2H2 LYAR-type" evidence="10">
    <location>
        <begin position="31"/>
        <end position="58"/>
    </location>
</feature>
<dbReference type="InterPro" id="IPR058719">
    <property type="entry name" value="WHD_LYAR"/>
</dbReference>
<evidence type="ECO:0000256" key="1">
    <source>
        <dbReference type="ARBA" id="ARBA00004123"/>
    </source>
</evidence>
<dbReference type="GO" id="GO:0006364">
    <property type="term" value="P:rRNA processing"/>
    <property type="evidence" value="ECO:0007669"/>
    <property type="project" value="TreeGrafter"/>
</dbReference>
<evidence type="ECO:0000259" key="11">
    <source>
        <dbReference type="Pfam" id="PF17848"/>
    </source>
</evidence>
<dbReference type="AlphaFoldDB" id="A0A852KAU8"/>
<dbReference type="GO" id="GO:0003677">
    <property type="term" value="F:DNA binding"/>
    <property type="evidence" value="ECO:0007669"/>
    <property type="project" value="InterPro"/>
</dbReference>
<organism evidence="13 14">
    <name type="scientific">Urocolius indicus</name>
    <name type="common">Red-faced mousebird</name>
    <name type="synonym">Colius indicus</name>
    <dbReference type="NCBI Taxonomy" id="458196"/>
    <lineage>
        <taxon>Eukaryota</taxon>
        <taxon>Metazoa</taxon>
        <taxon>Chordata</taxon>
        <taxon>Craniata</taxon>
        <taxon>Vertebrata</taxon>
        <taxon>Euteleostomi</taxon>
        <taxon>Archelosauria</taxon>
        <taxon>Archosauria</taxon>
        <taxon>Dinosauria</taxon>
        <taxon>Saurischia</taxon>
        <taxon>Theropoda</taxon>
        <taxon>Coelurosauria</taxon>
        <taxon>Aves</taxon>
        <taxon>Neognathae</taxon>
        <taxon>Neoaves</taxon>
        <taxon>Telluraves</taxon>
        <taxon>Coraciimorphae</taxon>
        <taxon>Coliiformes</taxon>
        <taxon>Coliidae</taxon>
        <taxon>Urocolius</taxon>
    </lineage>
</organism>
<evidence type="ECO:0000313" key="14">
    <source>
        <dbReference type="Proteomes" id="UP000654395"/>
    </source>
</evidence>
<evidence type="ECO:0000256" key="9">
    <source>
        <dbReference type="SAM" id="MobiDB-lite"/>
    </source>
</evidence>
<evidence type="ECO:0000256" key="2">
    <source>
        <dbReference type="ARBA" id="ARBA00004496"/>
    </source>
</evidence>
<evidence type="ECO:0000256" key="4">
    <source>
        <dbReference type="ARBA" id="ARBA00022737"/>
    </source>
</evidence>
<feature type="region of interest" description="Disordered" evidence="9">
    <location>
        <begin position="143"/>
        <end position="246"/>
    </location>
</feature>
<dbReference type="InterPro" id="IPR014898">
    <property type="entry name" value="Znf_C2H2_LYAR"/>
</dbReference>
<protein>
    <submittedName>
        <fullName evidence="13">LYAR protein</fullName>
    </submittedName>
</protein>
<reference evidence="13" key="1">
    <citation type="submission" date="2020-02" db="EMBL/GenBank/DDBJ databases">
        <title>Bird 10,000 Genomes (B10K) Project - Family phase.</title>
        <authorList>
            <person name="Zhang G."/>
        </authorList>
    </citation>
    <scope>NUCLEOTIDE SEQUENCE</scope>
    <source>
        <strain evidence="13">B10K-DU-030-59</strain>
    </source>
</reference>
<dbReference type="PANTHER" id="PTHR13100">
    <property type="entry name" value="CELL GROWTH-REGULATING NUCLEOLAR PROTEIN LYAR"/>
    <property type="match status" value="1"/>
</dbReference>
<accession>A0A852KAU8</accession>
<evidence type="ECO:0000256" key="3">
    <source>
        <dbReference type="ARBA" id="ARBA00022723"/>
    </source>
</evidence>
<keyword evidence="6" id="KW-0862">Zinc</keyword>
<evidence type="ECO:0000256" key="8">
    <source>
        <dbReference type="PROSITE-ProRule" id="PRU01145"/>
    </source>
</evidence>
<dbReference type="PROSITE" id="PS51804">
    <property type="entry name" value="ZF_C2HC_LYAR"/>
    <property type="match status" value="2"/>
</dbReference>
<evidence type="ECO:0000259" key="12">
    <source>
        <dbReference type="Pfam" id="PF25879"/>
    </source>
</evidence>
<proteinExistence type="predicted"/>
<feature type="domain" description="Acetyl-coA carboxylase zinc finger" evidence="11">
    <location>
        <begin position="4"/>
        <end position="28"/>
    </location>
</feature>
<sequence>MVVFTCNACGESVKKAQVEKHVNICRNCQCLSCMDCGKDFWGDDYKEHVKCVSEDQKYGGKDFEAKTNKGDAKQQEWIQKIHEIMKKPNVSPKVRSILEQMRAFDNIPRKKVKFQNWMKNSLKICDSTLQDQVWDIFSEATGKVSSVREQDKPQQKEEKQSAETGEKTVSEENGITDDKTERKKNKRERKEERQKNTKKEKKDLKLETQTEVKKSKKSKKGKESLENEVEINENGHQSGTEEETNVKKRKHKYAEGIYPTACILFCFQDAFSHFVNFFAYVYPIPSLEEPHIRTKRMKTESISEDVETEHTDGNEENVGTGKFNWKGTIKAVLKQAPDNEISIKKLRKKVIAQYYAVAGEHHKPEEDILVTFNKKVNNNPKFKVLKDKVKLLK</sequence>
<keyword evidence="14" id="KW-1185">Reference proteome</keyword>
<feature type="compositionally biased region" description="Basic and acidic residues" evidence="9">
    <location>
        <begin position="146"/>
        <end position="181"/>
    </location>
</feature>
<dbReference type="EMBL" id="WBNH01001325">
    <property type="protein sequence ID" value="NXX74962.1"/>
    <property type="molecule type" value="Genomic_DNA"/>
</dbReference>
<feature type="domain" description="Cell growth-regulating nucleolar protein-like winged helix" evidence="12">
    <location>
        <begin position="321"/>
        <end position="392"/>
    </location>
</feature>
<dbReference type="SUPFAM" id="SSF57667">
    <property type="entry name" value="beta-beta-alpha zinc fingers"/>
    <property type="match status" value="2"/>
</dbReference>
<evidence type="ECO:0000256" key="7">
    <source>
        <dbReference type="ARBA" id="ARBA00023242"/>
    </source>
</evidence>
<dbReference type="GO" id="GO:0005737">
    <property type="term" value="C:cytoplasm"/>
    <property type="evidence" value="ECO:0007669"/>
    <property type="project" value="UniProtKB-SubCell"/>
</dbReference>
<dbReference type="OrthoDB" id="21474at2759"/>
<feature type="non-terminal residue" evidence="13">
    <location>
        <position position="393"/>
    </location>
</feature>
<dbReference type="PANTHER" id="PTHR13100:SF10">
    <property type="entry name" value="CELL GROWTH-REGULATING NUCLEOLAR PROTEIN"/>
    <property type="match status" value="1"/>
</dbReference>
<comment type="subcellular location">
    <subcellularLocation>
        <location evidence="2">Cytoplasm</location>
    </subcellularLocation>
    <subcellularLocation>
        <location evidence="1">Nucleus</location>
    </subcellularLocation>
</comment>
<evidence type="ECO:0000259" key="10">
    <source>
        <dbReference type="Pfam" id="PF08790"/>
    </source>
</evidence>
<comment type="caution">
    <text evidence="13">The sequence shown here is derived from an EMBL/GenBank/DDBJ whole genome shotgun (WGS) entry which is preliminary data.</text>
</comment>
<gene>
    <name evidence="13" type="primary">Lyar</name>
    <name evidence="13" type="ORF">UROIND_R09746</name>
</gene>
<keyword evidence="5 8" id="KW-0863">Zinc-finger</keyword>
<keyword evidence="4" id="KW-0677">Repeat</keyword>
<evidence type="ECO:0000313" key="13">
    <source>
        <dbReference type="EMBL" id="NXX74962.1"/>
    </source>
</evidence>
<dbReference type="InterPro" id="IPR036236">
    <property type="entry name" value="Znf_C2H2_sf"/>
</dbReference>
<dbReference type="GO" id="GO:0008270">
    <property type="term" value="F:zinc ion binding"/>
    <property type="evidence" value="ECO:0007669"/>
    <property type="project" value="UniProtKB-KW"/>
</dbReference>
<dbReference type="Pfam" id="PF08790">
    <property type="entry name" value="zf-LYAR"/>
    <property type="match status" value="1"/>
</dbReference>
<dbReference type="Pfam" id="PF25879">
    <property type="entry name" value="WHD_LYAR"/>
    <property type="match status" value="1"/>
</dbReference>
<feature type="compositionally biased region" description="Basic and acidic residues" evidence="9">
    <location>
        <begin position="188"/>
        <end position="213"/>
    </location>
</feature>
<name>A0A852KAU8_UROIN</name>